<accession>A0A426YDC5</accession>
<evidence type="ECO:0000313" key="2">
    <source>
        <dbReference type="EMBL" id="RRT49667.1"/>
    </source>
</evidence>
<name>A0A426YDC5_ENSVE</name>
<dbReference type="Proteomes" id="UP000287651">
    <property type="component" value="Unassembled WGS sequence"/>
</dbReference>
<reference evidence="2 3" key="1">
    <citation type="journal article" date="2014" name="Agronomy (Basel)">
        <title>A Draft Genome Sequence for Ensete ventricosum, the Drought-Tolerant Tree Against Hunger.</title>
        <authorList>
            <person name="Harrison J."/>
            <person name="Moore K.A."/>
            <person name="Paszkiewicz K."/>
            <person name="Jones T."/>
            <person name="Grant M."/>
            <person name="Ambacheew D."/>
            <person name="Muzemil S."/>
            <person name="Studholme D.J."/>
        </authorList>
    </citation>
    <scope>NUCLEOTIDE SEQUENCE [LARGE SCALE GENOMIC DNA]</scope>
</reference>
<proteinExistence type="predicted"/>
<keyword evidence="1" id="KW-0812">Transmembrane</keyword>
<keyword evidence="1" id="KW-0472">Membrane</keyword>
<evidence type="ECO:0000313" key="3">
    <source>
        <dbReference type="Proteomes" id="UP000287651"/>
    </source>
</evidence>
<keyword evidence="1" id="KW-1133">Transmembrane helix</keyword>
<protein>
    <submittedName>
        <fullName evidence="2">Uncharacterized protein</fullName>
    </submittedName>
</protein>
<feature type="transmembrane region" description="Helical" evidence="1">
    <location>
        <begin position="17"/>
        <end position="33"/>
    </location>
</feature>
<gene>
    <name evidence="2" type="ORF">B296_00024141</name>
</gene>
<organism evidence="2 3">
    <name type="scientific">Ensete ventricosum</name>
    <name type="common">Abyssinian banana</name>
    <name type="synonym">Musa ensete</name>
    <dbReference type="NCBI Taxonomy" id="4639"/>
    <lineage>
        <taxon>Eukaryota</taxon>
        <taxon>Viridiplantae</taxon>
        <taxon>Streptophyta</taxon>
        <taxon>Embryophyta</taxon>
        <taxon>Tracheophyta</taxon>
        <taxon>Spermatophyta</taxon>
        <taxon>Magnoliopsida</taxon>
        <taxon>Liliopsida</taxon>
        <taxon>Zingiberales</taxon>
        <taxon>Musaceae</taxon>
        <taxon>Ensete</taxon>
    </lineage>
</organism>
<comment type="caution">
    <text evidence="2">The sequence shown here is derived from an EMBL/GenBank/DDBJ whole genome shotgun (WGS) entry which is preliminary data.</text>
</comment>
<sequence length="67" mass="7302">MCTTIAEEGNSGIEQEMLLVMFTLMLIAIKIVWQQKIAAGYDVDQLQRKIAAGSFLPQKIAAGCDQG</sequence>
<dbReference type="EMBL" id="AMZH03013198">
    <property type="protein sequence ID" value="RRT49667.1"/>
    <property type="molecule type" value="Genomic_DNA"/>
</dbReference>
<dbReference type="AlphaFoldDB" id="A0A426YDC5"/>
<evidence type="ECO:0000256" key="1">
    <source>
        <dbReference type="SAM" id="Phobius"/>
    </source>
</evidence>